<dbReference type="InterPro" id="IPR019267">
    <property type="entry name" value="CRISPR-assoc_Cas6_C"/>
</dbReference>
<proteinExistence type="predicted"/>
<keyword evidence="3" id="KW-0378">Hydrolase</keyword>
<dbReference type="NCBIfam" id="TIGR01877">
    <property type="entry name" value="cas_cas6"/>
    <property type="match status" value="1"/>
</dbReference>
<dbReference type="AlphaFoldDB" id="A0A4R1GGY2"/>
<evidence type="ECO:0000259" key="5">
    <source>
        <dbReference type="Pfam" id="PF10040"/>
    </source>
</evidence>
<keyword evidence="2" id="KW-0255">Endonuclease</keyword>
<sequence>MPVKLLLKFGLSSPVKVSSLKPKVIHGIFFSLFQKNKEVGELLHSPSLKPFTLFFPAYFRKPEEEVTSFTLELNLLNNELFPEVARVLFFEKELEVSVNGVKAELRSLKPVLVETYEGMLKGSSPKRDIVLDFLTPTSFRKKDADLVLPEPYLVFRNLLRRWNAFSPIKIPPRELISFVKENLFVSGCWIKTKKVEIMNEAKITGFMGRVYFYAFKEEPEALKALNALCRFSEFSGVGRKTTMGFGKVRWERENESFEE</sequence>
<dbReference type="InterPro" id="IPR045747">
    <property type="entry name" value="CRISPR-assoc_prot_Cas6_N_sf"/>
</dbReference>
<evidence type="ECO:0000256" key="4">
    <source>
        <dbReference type="ARBA" id="ARBA00023118"/>
    </source>
</evidence>
<protein>
    <submittedName>
        <fullName evidence="6">CRISPR-associated Cas6 family protein</fullName>
    </submittedName>
</protein>
<dbReference type="EMBL" id="SMFV01000001">
    <property type="protein sequence ID" value="TCK06223.1"/>
    <property type="molecule type" value="Genomic_DNA"/>
</dbReference>
<accession>A0A4R1GGY2</accession>
<reference evidence="6 7" key="1">
    <citation type="submission" date="2019-03" db="EMBL/GenBank/DDBJ databases">
        <title>Genomic Encyclopedia of Archaeal and Bacterial Type Strains, Phase II (KMG-II): from individual species to whole genera.</title>
        <authorList>
            <person name="Goeker M."/>
        </authorList>
    </citation>
    <scope>NUCLEOTIDE SEQUENCE [LARGE SCALE GENOMIC DNA]</scope>
    <source>
        <strain evidence="6 7">DSM 24425</strain>
    </source>
</reference>
<dbReference type="Proteomes" id="UP000295777">
    <property type="component" value="Unassembled WGS sequence"/>
</dbReference>
<dbReference type="GO" id="GO:0016788">
    <property type="term" value="F:hydrolase activity, acting on ester bonds"/>
    <property type="evidence" value="ECO:0007669"/>
    <property type="project" value="InterPro"/>
</dbReference>
<dbReference type="CDD" id="cd21141">
    <property type="entry name" value="Cas6_III-like"/>
    <property type="match status" value="1"/>
</dbReference>
<evidence type="ECO:0000256" key="1">
    <source>
        <dbReference type="ARBA" id="ARBA00022722"/>
    </source>
</evidence>
<keyword evidence="7" id="KW-1185">Reference proteome</keyword>
<organism evidence="6 7">
    <name type="scientific">Phorcysia thermohydrogeniphila</name>
    <dbReference type="NCBI Taxonomy" id="936138"/>
    <lineage>
        <taxon>Bacteria</taxon>
        <taxon>Pseudomonadati</taxon>
        <taxon>Aquificota</taxon>
        <taxon>Aquificia</taxon>
        <taxon>Desulfurobacteriales</taxon>
        <taxon>Desulfurobacteriaceae</taxon>
        <taxon>Phorcysia</taxon>
    </lineage>
</organism>
<evidence type="ECO:0000256" key="3">
    <source>
        <dbReference type="ARBA" id="ARBA00022801"/>
    </source>
</evidence>
<dbReference type="OrthoDB" id="425607at2"/>
<keyword evidence="1" id="KW-0540">Nuclease</keyword>
<comment type="caution">
    <text evidence="6">The sequence shown here is derived from an EMBL/GenBank/DDBJ whole genome shotgun (WGS) entry which is preliminary data.</text>
</comment>
<evidence type="ECO:0000313" key="6">
    <source>
        <dbReference type="EMBL" id="TCK06223.1"/>
    </source>
</evidence>
<dbReference type="Gene3D" id="3.30.70.1900">
    <property type="match status" value="1"/>
</dbReference>
<dbReference type="GO" id="GO:0051607">
    <property type="term" value="P:defense response to virus"/>
    <property type="evidence" value="ECO:0007669"/>
    <property type="project" value="UniProtKB-KW"/>
</dbReference>
<evidence type="ECO:0000256" key="2">
    <source>
        <dbReference type="ARBA" id="ARBA00022759"/>
    </source>
</evidence>
<keyword evidence="4" id="KW-0051">Antiviral defense</keyword>
<dbReference type="Gene3D" id="3.30.70.1890">
    <property type="match status" value="1"/>
</dbReference>
<gene>
    <name evidence="6" type="ORF">CLV27_0024</name>
</gene>
<name>A0A4R1GGY2_9BACT</name>
<dbReference type="Pfam" id="PF10040">
    <property type="entry name" value="CRISPR_Cas6"/>
    <property type="match status" value="1"/>
</dbReference>
<feature type="domain" description="CRISPR-associated protein Cas6 C-terminal" evidence="5">
    <location>
        <begin position="131"/>
        <end position="248"/>
    </location>
</feature>
<evidence type="ECO:0000313" key="7">
    <source>
        <dbReference type="Proteomes" id="UP000295777"/>
    </source>
</evidence>
<dbReference type="GO" id="GO:0004519">
    <property type="term" value="F:endonuclease activity"/>
    <property type="evidence" value="ECO:0007669"/>
    <property type="project" value="UniProtKB-KW"/>
</dbReference>
<dbReference type="RefSeq" id="WP_132524566.1">
    <property type="nucleotide sequence ID" value="NZ_SMFV01000001.1"/>
</dbReference>
<dbReference type="InterPro" id="IPR010156">
    <property type="entry name" value="CRISPR-assoc_prot_Cas6"/>
</dbReference>